<evidence type="ECO:0000313" key="1">
    <source>
        <dbReference type="EMBL" id="MFD1882938.1"/>
    </source>
</evidence>
<sequence>MTGQIPLDLRVPPALGREDYLIAPSNAAAVAMLDAPRDWPGGRLLLIGPAGAGKSHLAGIWAAGADAQVLDGPALDAGAVAALAGAARPVLIEDADGPLGAAAEEALFHLWNLSGPARPLLITARRPPRDWGLSLADLRSRLDTAAQARLEAPDDGLLRAVLVKLFADRQIVISAALVDWLAQRMERSLGDARALVAAVDQAALARKAPVTRALLAEVLEITRRFALDGNGAALQQDR</sequence>
<accession>A0ABW4RAF7</accession>
<keyword evidence="2" id="KW-1185">Reference proteome</keyword>
<gene>
    <name evidence="1" type="ORF">ACFSCT_14545</name>
</gene>
<evidence type="ECO:0000313" key="2">
    <source>
        <dbReference type="Proteomes" id="UP001597213"/>
    </source>
</evidence>
<dbReference type="RefSeq" id="WP_379143875.1">
    <property type="nucleotide sequence ID" value="NZ_JBHUEN010000043.1"/>
</dbReference>
<proteinExistence type="predicted"/>
<dbReference type="Gene3D" id="1.10.8.60">
    <property type="match status" value="1"/>
</dbReference>
<dbReference type="PANTHER" id="PTHR30050">
    <property type="entry name" value="CHROMOSOMAL REPLICATION INITIATOR PROTEIN DNAA"/>
    <property type="match status" value="1"/>
</dbReference>
<dbReference type="InterPro" id="IPR027417">
    <property type="entry name" value="P-loop_NTPase"/>
</dbReference>
<reference evidence="2" key="1">
    <citation type="journal article" date="2019" name="Int. J. Syst. Evol. Microbiol.">
        <title>The Global Catalogue of Microorganisms (GCM) 10K type strain sequencing project: providing services to taxonomists for standard genome sequencing and annotation.</title>
        <authorList>
            <consortium name="The Broad Institute Genomics Platform"/>
            <consortium name="The Broad Institute Genome Sequencing Center for Infectious Disease"/>
            <person name="Wu L."/>
            <person name="Ma J."/>
        </authorList>
    </citation>
    <scope>NUCLEOTIDE SEQUENCE [LARGE SCALE GENOMIC DNA]</scope>
    <source>
        <strain evidence="2">CCUG 56029</strain>
    </source>
</reference>
<protein>
    <submittedName>
        <fullName evidence="1">Chromosomal replication initiator DnaA</fullName>
    </submittedName>
</protein>
<dbReference type="Proteomes" id="UP001597213">
    <property type="component" value="Unassembled WGS sequence"/>
</dbReference>
<name>A0ABW4RAF7_9RHOB</name>
<comment type="caution">
    <text evidence="1">The sequence shown here is derived from an EMBL/GenBank/DDBJ whole genome shotgun (WGS) entry which is preliminary data.</text>
</comment>
<organism evidence="1 2">
    <name type="scientific">Paracoccus pacificus</name>
    <dbReference type="NCBI Taxonomy" id="1463598"/>
    <lineage>
        <taxon>Bacteria</taxon>
        <taxon>Pseudomonadati</taxon>
        <taxon>Pseudomonadota</taxon>
        <taxon>Alphaproteobacteria</taxon>
        <taxon>Rhodobacterales</taxon>
        <taxon>Paracoccaceae</taxon>
        <taxon>Paracoccus</taxon>
    </lineage>
</organism>
<dbReference type="PANTHER" id="PTHR30050:SF5">
    <property type="entry name" value="DNAA REGULATORY INACTIVATOR HDA"/>
    <property type="match status" value="1"/>
</dbReference>
<dbReference type="EMBL" id="JBHUEN010000043">
    <property type="protein sequence ID" value="MFD1882938.1"/>
    <property type="molecule type" value="Genomic_DNA"/>
</dbReference>
<dbReference type="SUPFAM" id="SSF52540">
    <property type="entry name" value="P-loop containing nucleoside triphosphate hydrolases"/>
    <property type="match status" value="1"/>
</dbReference>
<dbReference type="Gene3D" id="3.40.50.300">
    <property type="entry name" value="P-loop containing nucleotide triphosphate hydrolases"/>
    <property type="match status" value="1"/>
</dbReference>